<evidence type="ECO:0000256" key="1">
    <source>
        <dbReference type="ARBA" id="ARBA00004123"/>
    </source>
</evidence>
<dbReference type="Proteomes" id="UP000596661">
    <property type="component" value="Chromosome 3"/>
</dbReference>
<evidence type="ECO:0000313" key="7">
    <source>
        <dbReference type="EnsemblPlants" id="cds.novel_model_3041_5bd9a17a.1.5bd9b137"/>
    </source>
</evidence>
<dbReference type="Pfam" id="PF00249">
    <property type="entry name" value="Myb_DNA-binding"/>
    <property type="match status" value="1"/>
</dbReference>
<dbReference type="CDD" id="cd00167">
    <property type="entry name" value="SANT"/>
    <property type="match status" value="1"/>
</dbReference>
<dbReference type="PROSITE" id="PS50090">
    <property type="entry name" value="MYB_LIKE"/>
    <property type="match status" value="1"/>
</dbReference>
<protein>
    <submittedName>
        <fullName evidence="7">Uncharacterized protein</fullName>
    </submittedName>
</protein>
<dbReference type="GO" id="GO:0003677">
    <property type="term" value="F:DNA binding"/>
    <property type="evidence" value="ECO:0007669"/>
    <property type="project" value="UniProtKB-KW"/>
</dbReference>
<dbReference type="EMBL" id="UZAU01000261">
    <property type="status" value="NOT_ANNOTATED_CDS"/>
    <property type="molecule type" value="Genomic_DNA"/>
</dbReference>
<evidence type="ECO:0000256" key="4">
    <source>
        <dbReference type="ARBA" id="ARBA00023242"/>
    </source>
</evidence>
<dbReference type="InterPro" id="IPR009057">
    <property type="entry name" value="Homeodomain-like_sf"/>
</dbReference>
<dbReference type="InterPro" id="IPR017930">
    <property type="entry name" value="Myb_dom"/>
</dbReference>
<dbReference type="InterPro" id="IPR015495">
    <property type="entry name" value="Myb_TF_plants"/>
</dbReference>
<sequence>MGRTPCCDQKGLRKGAWTAEEDQILFSYIKQHGEGGWRHLPQKAGLSRCGKSCRLRWANYLRPGIKRGEFSPEEEQTIIRLHAILGNKYISIYLFLYIYILHLIDRPITLLYI</sequence>
<keyword evidence="4" id="KW-0539">Nucleus</keyword>
<dbReference type="InterPro" id="IPR001005">
    <property type="entry name" value="SANT/Myb"/>
</dbReference>
<evidence type="ECO:0000259" key="6">
    <source>
        <dbReference type="PROSITE" id="PS51294"/>
    </source>
</evidence>
<dbReference type="GO" id="GO:0005634">
    <property type="term" value="C:nucleus"/>
    <property type="evidence" value="ECO:0007669"/>
    <property type="project" value="UniProtKB-SubCell"/>
</dbReference>
<proteinExistence type="predicted"/>
<dbReference type="PROSITE" id="PS51294">
    <property type="entry name" value="HTH_MYB"/>
    <property type="match status" value="1"/>
</dbReference>
<dbReference type="Gene3D" id="1.10.10.60">
    <property type="entry name" value="Homeodomain-like"/>
    <property type="match status" value="1"/>
</dbReference>
<dbReference type="FunFam" id="1.10.10.60:FF:000001">
    <property type="entry name" value="MYB-related transcription factor"/>
    <property type="match status" value="1"/>
</dbReference>
<dbReference type="AlphaFoldDB" id="A0A803QYV3"/>
<dbReference type="SMART" id="SM00717">
    <property type="entry name" value="SANT"/>
    <property type="match status" value="2"/>
</dbReference>
<accession>A0A803QYV3</accession>
<reference evidence="7" key="1">
    <citation type="submission" date="2018-11" db="EMBL/GenBank/DDBJ databases">
        <authorList>
            <person name="Grassa J C."/>
        </authorList>
    </citation>
    <scope>NUCLEOTIDE SEQUENCE [LARGE SCALE GENOMIC DNA]</scope>
</reference>
<name>A0A803QYV3_CANSA</name>
<keyword evidence="3" id="KW-0238">DNA-binding</keyword>
<keyword evidence="8" id="KW-1185">Reference proteome</keyword>
<evidence type="ECO:0000259" key="5">
    <source>
        <dbReference type="PROSITE" id="PS50090"/>
    </source>
</evidence>
<keyword evidence="2" id="KW-0677">Repeat</keyword>
<dbReference type="PANTHER" id="PTHR10641:SF1328">
    <property type="entry name" value="TRANSCRIPTION FACTOR MYB34"/>
    <property type="match status" value="1"/>
</dbReference>
<dbReference type="OMA" id="PCCKEAG"/>
<feature type="domain" description="HTH myb-type" evidence="6">
    <location>
        <begin position="9"/>
        <end position="65"/>
    </location>
</feature>
<reference evidence="7" key="2">
    <citation type="submission" date="2021-03" db="UniProtKB">
        <authorList>
            <consortium name="EnsemblPlants"/>
        </authorList>
    </citation>
    <scope>IDENTIFICATION</scope>
</reference>
<dbReference type="PANTHER" id="PTHR10641">
    <property type="entry name" value="MYB FAMILY TRANSCRIPTION FACTOR"/>
    <property type="match status" value="1"/>
</dbReference>
<organism evidence="7 8">
    <name type="scientific">Cannabis sativa</name>
    <name type="common">Hemp</name>
    <name type="synonym">Marijuana</name>
    <dbReference type="NCBI Taxonomy" id="3483"/>
    <lineage>
        <taxon>Eukaryota</taxon>
        <taxon>Viridiplantae</taxon>
        <taxon>Streptophyta</taxon>
        <taxon>Embryophyta</taxon>
        <taxon>Tracheophyta</taxon>
        <taxon>Spermatophyta</taxon>
        <taxon>Magnoliopsida</taxon>
        <taxon>eudicotyledons</taxon>
        <taxon>Gunneridae</taxon>
        <taxon>Pentapetalae</taxon>
        <taxon>rosids</taxon>
        <taxon>fabids</taxon>
        <taxon>Rosales</taxon>
        <taxon>Cannabaceae</taxon>
        <taxon>Cannabis</taxon>
    </lineage>
</organism>
<feature type="domain" description="Myb-like" evidence="5">
    <location>
        <begin position="9"/>
        <end position="61"/>
    </location>
</feature>
<dbReference type="Gramene" id="novel_model_3041_5bd9a17a.1.5bd9b137">
    <property type="protein sequence ID" value="cds.novel_model_3041_5bd9a17a.1.5bd9b137"/>
    <property type="gene ID" value="novel_gene_1625_5bd9a17a"/>
</dbReference>
<evidence type="ECO:0000313" key="8">
    <source>
        <dbReference type="Proteomes" id="UP000596661"/>
    </source>
</evidence>
<evidence type="ECO:0000256" key="3">
    <source>
        <dbReference type="ARBA" id="ARBA00023125"/>
    </source>
</evidence>
<dbReference type="EnsemblPlants" id="novel_model_3041_5bd9a17a.1.5bd9b137">
    <property type="protein sequence ID" value="cds.novel_model_3041_5bd9a17a.1.5bd9b137"/>
    <property type="gene ID" value="novel_gene_1625_5bd9a17a"/>
</dbReference>
<comment type="subcellular location">
    <subcellularLocation>
        <location evidence="1">Nucleus</location>
    </subcellularLocation>
</comment>
<evidence type="ECO:0000256" key="2">
    <source>
        <dbReference type="ARBA" id="ARBA00022737"/>
    </source>
</evidence>
<dbReference type="SUPFAM" id="SSF46689">
    <property type="entry name" value="Homeodomain-like"/>
    <property type="match status" value="1"/>
</dbReference>